<reference evidence="10 11" key="1">
    <citation type="submission" date="2016-10" db="EMBL/GenBank/DDBJ databases">
        <authorList>
            <person name="de Groot N.N."/>
        </authorList>
    </citation>
    <scope>NUCLEOTIDE SEQUENCE [LARGE SCALE GENOMIC DNA]</scope>
    <source>
        <strain evidence="10 11">CGMCC 1.10228</strain>
    </source>
</reference>
<evidence type="ECO:0000256" key="6">
    <source>
        <dbReference type="ARBA" id="ARBA00023015"/>
    </source>
</evidence>
<keyword evidence="2" id="KW-0001">2Fe-2S</keyword>
<evidence type="ECO:0000313" key="11">
    <source>
        <dbReference type="Proteomes" id="UP000198854"/>
    </source>
</evidence>
<dbReference type="OrthoDB" id="9802944at2"/>
<name>A0A1G7XBI6_9VIBR</name>
<accession>A0A1G7XBI6</accession>
<evidence type="ECO:0000313" key="10">
    <source>
        <dbReference type="EMBL" id="SDG81602.1"/>
    </source>
</evidence>
<dbReference type="GO" id="GO:0006979">
    <property type="term" value="P:response to oxidative stress"/>
    <property type="evidence" value="ECO:0007669"/>
    <property type="project" value="InterPro"/>
</dbReference>
<dbReference type="RefSeq" id="WP_093269791.1">
    <property type="nucleotide sequence ID" value="NZ_FNDD01000003.1"/>
</dbReference>
<evidence type="ECO:0000256" key="5">
    <source>
        <dbReference type="ARBA" id="ARBA00023014"/>
    </source>
</evidence>
<dbReference type="InterPro" id="IPR015358">
    <property type="entry name" value="Tscrpt_reg_MerR_DNA-bd"/>
</dbReference>
<organism evidence="10 11">
    <name type="scientific">Vibrio xiamenensis</name>
    <dbReference type="NCBI Taxonomy" id="861298"/>
    <lineage>
        <taxon>Bacteria</taxon>
        <taxon>Pseudomonadati</taxon>
        <taxon>Pseudomonadota</taxon>
        <taxon>Gammaproteobacteria</taxon>
        <taxon>Vibrionales</taxon>
        <taxon>Vibrionaceae</taxon>
        <taxon>Vibrio</taxon>
    </lineage>
</organism>
<dbReference type="SMART" id="SM00422">
    <property type="entry name" value="HTH_MERR"/>
    <property type="match status" value="1"/>
</dbReference>
<evidence type="ECO:0000256" key="3">
    <source>
        <dbReference type="ARBA" id="ARBA00022723"/>
    </source>
</evidence>
<feature type="domain" description="HTH merR-type" evidence="9">
    <location>
        <begin position="1"/>
        <end position="70"/>
    </location>
</feature>
<dbReference type="Proteomes" id="UP000198854">
    <property type="component" value="Unassembled WGS sequence"/>
</dbReference>
<evidence type="ECO:0000256" key="2">
    <source>
        <dbReference type="ARBA" id="ARBA00022714"/>
    </source>
</evidence>
<evidence type="ECO:0000259" key="9">
    <source>
        <dbReference type="PROSITE" id="PS50937"/>
    </source>
</evidence>
<protein>
    <recommendedName>
        <fullName evidence="1">Redox-sensitive transcriptional activator SoxR</fullName>
    </recommendedName>
</protein>
<dbReference type="GO" id="GO:0051537">
    <property type="term" value="F:2 iron, 2 sulfur cluster binding"/>
    <property type="evidence" value="ECO:0007669"/>
    <property type="project" value="UniProtKB-KW"/>
</dbReference>
<evidence type="ECO:0000256" key="4">
    <source>
        <dbReference type="ARBA" id="ARBA00023004"/>
    </source>
</evidence>
<dbReference type="Pfam" id="PF09278">
    <property type="entry name" value="MerR-DNA-bind"/>
    <property type="match status" value="1"/>
</dbReference>
<evidence type="ECO:0000256" key="7">
    <source>
        <dbReference type="ARBA" id="ARBA00023125"/>
    </source>
</evidence>
<dbReference type="GO" id="GO:0003677">
    <property type="term" value="F:DNA binding"/>
    <property type="evidence" value="ECO:0007669"/>
    <property type="project" value="UniProtKB-KW"/>
</dbReference>
<dbReference type="SUPFAM" id="SSF46955">
    <property type="entry name" value="Putative DNA-binding domain"/>
    <property type="match status" value="1"/>
</dbReference>
<keyword evidence="11" id="KW-1185">Reference proteome</keyword>
<dbReference type="GO" id="GO:0046872">
    <property type="term" value="F:metal ion binding"/>
    <property type="evidence" value="ECO:0007669"/>
    <property type="project" value="UniProtKB-KW"/>
</dbReference>
<dbReference type="PANTHER" id="PTHR30204:SF0">
    <property type="entry name" value="REDOX-SENSITIVE TRANSCRIPTIONAL ACTIVATOR SOXR"/>
    <property type="match status" value="1"/>
</dbReference>
<dbReference type="PROSITE" id="PS00552">
    <property type="entry name" value="HTH_MERR_1"/>
    <property type="match status" value="1"/>
</dbReference>
<dbReference type="PANTHER" id="PTHR30204">
    <property type="entry name" value="REDOX-CYCLING DRUG-SENSING TRANSCRIPTIONAL ACTIVATOR SOXR"/>
    <property type="match status" value="1"/>
</dbReference>
<dbReference type="InterPro" id="IPR000551">
    <property type="entry name" value="MerR-type_HTH_dom"/>
</dbReference>
<keyword evidence="4" id="KW-0408">Iron</keyword>
<evidence type="ECO:0000256" key="1">
    <source>
        <dbReference type="ARBA" id="ARBA00014474"/>
    </source>
</evidence>
<dbReference type="GO" id="GO:0003700">
    <property type="term" value="F:DNA-binding transcription factor activity"/>
    <property type="evidence" value="ECO:0007669"/>
    <property type="project" value="InterPro"/>
</dbReference>
<dbReference type="AlphaFoldDB" id="A0A1G7XBI6"/>
<dbReference type="CDD" id="cd01110">
    <property type="entry name" value="HTH_SoxR"/>
    <property type="match status" value="1"/>
</dbReference>
<sequence>MELSVGEVAKRANVKVSALHFYEQKGLIFSGRNAGNQRRYERSVLRRVAVIKAAQQVGLTLEEISQAFVHLPKHQAPNKSEWQAMASSWHQLLERRIQALRKLQNSLGECIGCGCLSLERCALQNPQDKWGEVRPGSNLVVPSKP</sequence>
<dbReference type="PROSITE" id="PS50937">
    <property type="entry name" value="HTH_MERR_2"/>
    <property type="match status" value="1"/>
</dbReference>
<dbReference type="STRING" id="861298.SAMN04488136_10367"/>
<keyword evidence="5" id="KW-0411">Iron-sulfur</keyword>
<keyword evidence="3" id="KW-0479">Metal-binding</keyword>
<keyword evidence="7" id="KW-0238">DNA-binding</keyword>
<keyword evidence="6" id="KW-0805">Transcription regulation</keyword>
<dbReference type="InterPro" id="IPR010211">
    <property type="entry name" value="Redox-sen_tscrpt-act_SoxR"/>
</dbReference>
<dbReference type="PRINTS" id="PR00040">
    <property type="entry name" value="HTHMERR"/>
</dbReference>
<dbReference type="InterPro" id="IPR047057">
    <property type="entry name" value="MerR_fam"/>
</dbReference>
<proteinExistence type="predicted"/>
<dbReference type="InterPro" id="IPR009061">
    <property type="entry name" value="DNA-bd_dom_put_sf"/>
</dbReference>
<gene>
    <name evidence="10" type="ORF">SAMN04488136_10367</name>
</gene>
<dbReference type="EMBL" id="FNDD01000003">
    <property type="protein sequence ID" value="SDG81602.1"/>
    <property type="molecule type" value="Genomic_DNA"/>
</dbReference>
<dbReference type="Gene3D" id="1.10.1660.10">
    <property type="match status" value="1"/>
</dbReference>
<dbReference type="Pfam" id="PF00376">
    <property type="entry name" value="MerR"/>
    <property type="match status" value="1"/>
</dbReference>
<evidence type="ECO:0000256" key="8">
    <source>
        <dbReference type="ARBA" id="ARBA00023163"/>
    </source>
</evidence>
<dbReference type="NCBIfam" id="TIGR01950">
    <property type="entry name" value="SoxR"/>
    <property type="match status" value="1"/>
</dbReference>
<keyword evidence="8" id="KW-0804">Transcription</keyword>